<keyword evidence="8" id="KW-0934">Plastid</keyword>
<dbReference type="Pfam" id="PF08041">
    <property type="entry name" value="PetM"/>
    <property type="match status" value="1"/>
</dbReference>
<evidence type="ECO:0000256" key="4">
    <source>
        <dbReference type="ARBA" id="ARBA00022982"/>
    </source>
</evidence>
<dbReference type="InterPro" id="IPR012595">
    <property type="entry name" value="PetM_cyt_b6/f_cplx_su7"/>
</dbReference>
<organism evidence="8">
    <name type="scientific">Schizocladia ischiensis</name>
    <dbReference type="NCBI Taxonomy" id="196139"/>
    <lineage>
        <taxon>Eukaryota</taxon>
        <taxon>Sar</taxon>
        <taxon>Stramenopiles</taxon>
        <taxon>Ochrophyta</taxon>
        <taxon>PX clade</taxon>
        <taxon>Schizocladiophyceae</taxon>
        <taxon>Schizocladiales</taxon>
        <taxon>Schizocladiaceae</taxon>
        <taxon>Schizocladia</taxon>
    </lineage>
</organism>
<dbReference type="GO" id="GO:0016020">
    <property type="term" value="C:membrane"/>
    <property type="evidence" value="ECO:0007669"/>
    <property type="project" value="UniProtKB-SubCell"/>
</dbReference>
<geneLocation type="chloroplast" evidence="8"/>
<keyword evidence="6 7" id="KW-0472">Membrane</keyword>
<dbReference type="GeneID" id="63377741"/>
<evidence type="ECO:0000256" key="7">
    <source>
        <dbReference type="SAM" id="Phobius"/>
    </source>
</evidence>
<dbReference type="GO" id="GO:0009512">
    <property type="term" value="C:cytochrome b6f complex"/>
    <property type="evidence" value="ECO:0007669"/>
    <property type="project" value="InterPro"/>
</dbReference>
<dbReference type="RefSeq" id="YP_010032258.1">
    <property type="nucleotide sequence ID" value="NC_053868.1"/>
</dbReference>
<name>A0A7S6ZPD8_9STRA</name>
<keyword evidence="8" id="KW-0150">Chloroplast</keyword>
<keyword evidence="2" id="KW-0813">Transport</keyword>
<accession>A0A7S6ZPD8</accession>
<evidence type="ECO:0000256" key="2">
    <source>
        <dbReference type="ARBA" id="ARBA00022448"/>
    </source>
</evidence>
<evidence type="ECO:0000256" key="5">
    <source>
        <dbReference type="ARBA" id="ARBA00022989"/>
    </source>
</evidence>
<dbReference type="AlphaFoldDB" id="A0A7S6ZPD8"/>
<evidence type="ECO:0000256" key="6">
    <source>
        <dbReference type="ARBA" id="ARBA00023136"/>
    </source>
</evidence>
<keyword evidence="5 7" id="KW-1133">Transmembrane helix</keyword>
<feature type="transmembrane region" description="Helical" evidence="7">
    <location>
        <begin position="6"/>
        <end position="27"/>
    </location>
</feature>
<keyword evidence="4" id="KW-0249">Electron transport</keyword>
<evidence type="ECO:0000256" key="1">
    <source>
        <dbReference type="ARBA" id="ARBA00004167"/>
    </source>
</evidence>
<proteinExistence type="predicted"/>
<keyword evidence="3 7" id="KW-0812">Transmembrane</keyword>
<comment type="subcellular location">
    <subcellularLocation>
        <location evidence="1">Membrane</location>
        <topology evidence="1">Single-pass membrane protein</topology>
    </subcellularLocation>
</comment>
<protein>
    <submittedName>
        <fullName evidence="8">PetM</fullName>
    </submittedName>
</protein>
<evidence type="ECO:0000313" key="8">
    <source>
        <dbReference type="EMBL" id="QOW07593.1"/>
    </source>
</evidence>
<reference evidence="8" key="1">
    <citation type="submission" date="2020-03" db="EMBL/GenBank/DDBJ databases">
        <title>Schizocladia ischiensis organellar genomes: estimating the origin of multicellularity in heterokonts and the emergence of shallow ocean ecosystems.</title>
        <authorList>
            <person name="Phillips N.E."/>
            <person name="Braun E.L."/>
            <person name="Boore J."/>
            <person name="Cheda B."/>
            <person name="Salomon M.P."/>
        </authorList>
    </citation>
    <scope>NUCLEOTIDE SEQUENCE</scope>
</reference>
<gene>
    <name evidence="8" type="primary">petM</name>
</gene>
<evidence type="ECO:0000256" key="3">
    <source>
        <dbReference type="ARBA" id="ARBA00022692"/>
    </source>
</evidence>
<sequence>MGEEIITVSIICFSMTLLGLYLGYLLVQVEIKNS</sequence>
<dbReference type="EMBL" id="MT226925">
    <property type="protein sequence ID" value="QOW07593.1"/>
    <property type="molecule type" value="Genomic_DNA"/>
</dbReference>